<reference evidence="1 2" key="1">
    <citation type="submission" date="2018-03" db="EMBL/GenBank/DDBJ databases">
        <title>Genomic Encyclopedia of Archaeal and Bacterial Type Strains, Phase II (KMG-II): from individual species to whole genera.</title>
        <authorList>
            <person name="Goeker M."/>
        </authorList>
    </citation>
    <scope>NUCLEOTIDE SEQUENCE [LARGE SCALE GENOMIC DNA]</scope>
    <source>
        <strain evidence="1 2">DSM 100346</strain>
    </source>
</reference>
<sequence>MLVIHISMIIEHLSEEDVPRAKQFVEEKLLANGFISPGIPVAPFSLVSLLIAIQVQKGASETPLPLWNTKIGGHRPIISFKDIGHLWSLGSENSWDNQ</sequence>
<name>A0A316ALJ5_9BACT</name>
<dbReference type="EMBL" id="QGDT01000004">
    <property type="protein sequence ID" value="PWJ58431.1"/>
    <property type="molecule type" value="Genomic_DNA"/>
</dbReference>
<accession>A0A316ALJ5</accession>
<keyword evidence="2" id="KW-1185">Reference proteome</keyword>
<gene>
    <name evidence="1" type="ORF">CLV98_104291</name>
</gene>
<organism evidence="1 2">
    <name type="scientific">Dyadobacter jejuensis</name>
    <dbReference type="NCBI Taxonomy" id="1082580"/>
    <lineage>
        <taxon>Bacteria</taxon>
        <taxon>Pseudomonadati</taxon>
        <taxon>Bacteroidota</taxon>
        <taxon>Cytophagia</taxon>
        <taxon>Cytophagales</taxon>
        <taxon>Spirosomataceae</taxon>
        <taxon>Dyadobacter</taxon>
    </lineage>
</organism>
<proteinExistence type="predicted"/>
<dbReference type="AlphaFoldDB" id="A0A316ALJ5"/>
<protein>
    <submittedName>
        <fullName evidence="1">Uncharacterized protein</fullName>
    </submittedName>
</protein>
<comment type="caution">
    <text evidence="1">The sequence shown here is derived from an EMBL/GenBank/DDBJ whole genome shotgun (WGS) entry which is preliminary data.</text>
</comment>
<evidence type="ECO:0000313" key="1">
    <source>
        <dbReference type="EMBL" id="PWJ58431.1"/>
    </source>
</evidence>
<evidence type="ECO:0000313" key="2">
    <source>
        <dbReference type="Proteomes" id="UP000245880"/>
    </source>
</evidence>
<dbReference type="Proteomes" id="UP000245880">
    <property type="component" value="Unassembled WGS sequence"/>
</dbReference>